<name>A0A8H5HA64_9AGAR</name>
<dbReference type="Proteomes" id="UP000518752">
    <property type="component" value="Unassembled WGS sequence"/>
</dbReference>
<dbReference type="InterPro" id="IPR046522">
    <property type="entry name" value="DUF6699"/>
</dbReference>
<comment type="caution">
    <text evidence="3">The sequence shown here is derived from an EMBL/GenBank/DDBJ whole genome shotgun (WGS) entry which is preliminary data.</text>
</comment>
<evidence type="ECO:0000256" key="1">
    <source>
        <dbReference type="SAM" id="MobiDB-lite"/>
    </source>
</evidence>
<reference evidence="3 4" key="1">
    <citation type="journal article" date="2020" name="ISME J.">
        <title>Uncovering the hidden diversity of litter-decomposition mechanisms in mushroom-forming fungi.</title>
        <authorList>
            <person name="Floudas D."/>
            <person name="Bentzer J."/>
            <person name="Ahren D."/>
            <person name="Johansson T."/>
            <person name="Persson P."/>
            <person name="Tunlid A."/>
        </authorList>
    </citation>
    <scope>NUCLEOTIDE SEQUENCE [LARGE SCALE GENOMIC DNA]</scope>
    <source>
        <strain evidence="3 4">CBS 406.79</strain>
    </source>
</reference>
<feature type="compositionally biased region" description="Low complexity" evidence="1">
    <location>
        <begin position="44"/>
        <end position="59"/>
    </location>
</feature>
<dbReference type="AlphaFoldDB" id="A0A8H5HA64"/>
<dbReference type="OrthoDB" id="3144234at2759"/>
<organism evidence="3 4">
    <name type="scientific">Collybiopsis confluens</name>
    <dbReference type="NCBI Taxonomy" id="2823264"/>
    <lineage>
        <taxon>Eukaryota</taxon>
        <taxon>Fungi</taxon>
        <taxon>Dikarya</taxon>
        <taxon>Basidiomycota</taxon>
        <taxon>Agaricomycotina</taxon>
        <taxon>Agaricomycetes</taxon>
        <taxon>Agaricomycetidae</taxon>
        <taxon>Agaricales</taxon>
        <taxon>Marasmiineae</taxon>
        <taxon>Omphalotaceae</taxon>
        <taxon>Collybiopsis</taxon>
    </lineage>
</organism>
<sequence length="212" mass="23654">MAQIGFVEWVFRLNVTAASKMQKMARNSVRRSVQWSDSNIFYTTSPNHSPTSSSSGSPGPMTPPPVEPDELRLNEILRFKADLGYVVDLSKDPRHEDVLSSDVLNSPITEPGIPFAEVAAHILPFVIRISKEGKNITVGDLFYRLHLALREKVGDEDLDKEKPEDKTAILEAFTKRCESLKERNIADSVREERDGPGRSIIFEVDGSLRGSS</sequence>
<feature type="domain" description="DUF6699" evidence="2">
    <location>
        <begin position="88"/>
        <end position="184"/>
    </location>
</feature>
<evidence type="ECO:0000313" key="3">
    <source>
        <dbReference type="EMBL" id="KAF5379572.1"/>
    </source>
</evidence>
<feature type="region of interest" description="Disordered" evidence="1">
    <location>
        <begin position="44"/>
        <end position="68"/>
    </location>
</feature>
<evidence type="ECO:0000259" key="2">
    <source>
        <dbReference type="Pfam" id="PF20415"/>
    </source>
</evidence>
<gene>
    <name evidence="3" type="ORF">D9757_009266</name>
</gene>
<dbReference type="Pfam" id="PF20415">
    <property type="entry name" value="DUF6699"/>
    <property type="match status" value="1"/>
</dbReference>
<proteinExistence type="predicted"/>
<accession>A0A8H5HA64</accession>
<protein>
    <recommendedName>
        <fullName evidence="2">DUF6699 domain-containing protein</fullName>
    </recommendedName>
</protein>
<evidence type="ECO:0000313" key="4">
    <source>
        <dbReference type="Proteomes" id="UP000518752"/>
    </source>
</evidence>
<keyword evidence="4" id="KW-1185">Reference proteome</keyword>
<dbReference type="EMBL" id="JAACJN010000069">
    <property type="protein sequence ID" value="KAF5379572.1"/>
    <property type="molecule type" value="Genomic_DNA"/>
</dbReference>